<dbReference type="Gene3D" id="1.10.287.950">
    <property type="entry name" value="Methyl-accepting chemotaxis protein"/>
    <property type="match status" value="1"/>
</dbReference>
<dbReference type="PROSITE" id="PS50111">
    <property type="entry name" value="CHEMOTAXIS_TRANSDUC_2"/>
    <property type="match status" value="1"/>
</dbReference>
<reference evidence="15" key="1">
    <citation type="submission" date="2016-07" db="EMBL/GenBank/DDBJ databases">
        <title>Nontailed viruses are major unrecognized killers of bacteria in the ocean.</title>
        <authorList>
            <person name="Kauffman K."/>
            <person name="Hussain F."/>
            <person name="Yang J."/>
            <person name="Arevalo P."/>
            <person name="Brown J."/>
            <person name="Cutler M."/>
            <person name="Kelly L."/>
            <person name="Polz M.F."/>
        </authorList>
    </citation>
    <scope>NUCLEOTIDE SEQUENCE [LARGE SCALE GENOMIC DNA]</scope>
    <source>
        <strain evidence="15">10N.222.48.A2</strain>
    </source>
</reference>
<keyword evidence="4 10" id="KW-1133">Transmembrane helix</keyword>
<evidence type="ECO:0000256" key="4">
    <source>
        <dbReference type="ARBA" id="ARBA00022989"/>
    </source>
</evidence>
<dbReference type="CDD" id="cd11386">
    <property type="entry name" value="MCP_signal"/>
    <property type="match status" value="1"/>
</dbReference>
<evidence type="ECO:0000256" key="2">
    <source>
        <dbReference type="ARBA" id="ARBA00022475"/>
    </source>
</evidence>
<dbReference type="Proteomes" id="UP000308018">
    <property type="component" value="Unassembled WGS sequence"/>
</dbReference>
<dbReference type="RefSeq" id="WP_102257422.1">
    <property type="nucleotide sequence ID" value="NZ_MDBG01000002.1"/>
</dbReference>
<feature type="domain" description="Methyl-accepting transducer" evidence="11">
    <location>
        <begin position="281"/>
        <end position="517"/>
    </location>
</feature>
<dbReference type="SMART" id="SM00304">
    <property type="entry name" value="HAMP"/>
    <property type="match status" value="1"/>
</dbReference>
<feature type="region of interest" description="Disordered" evidence="9">
    <location>
        <begin position="519"/>
        <end position="538"/>
    </location>
</feature>
<evidence type="ECO:0000256" key="10">
    <source>
        <dbReference type="SAM" id="Phobius"/>
    </source>
</evidence>
<dbReference type="GO" id="GO:0004888">
    <property type="term" value="F:transmembrane signaling receptor activity"/>
    <property type="evidence" value="ECO:0007669"/>
    <property type="project" value="InterPro"/>
</dbReference>
<dbReference type="GO" id="GO:0006935">
    <property type="term" value="P:chemotaxis"/>
    <property type="evidence" value="ECO:0007669"/>
    <property type="project" value="InterPro"/>
</dbReference>
<dbReference type="EMBL" id="MDBP01000014">
    <property type="protein sequence ID" value="PMP17775.1"/>
    <property type="molecule type" value="Genomic_DNA"/>
</dbReference>
<dbReference type="SMART" id="SM00283">
    <property type="entry name" value="MA"/>
    <property type="match status" value="1"/>
</dbReference>
<protein>
    <submittedName>
        <fullName evidence="14">HAMP domain-containing protein</fullName>
    </submittedName>
</protein>
<dbReference type="AlphaFoldDB" id="A0A2N7NN89"/>
<evidence type="ECO:0000259" key="11">
    <source>
        <dbReference type="PROSITE" id="PS50111"/>
    </source>
</evidence>
<evidence type="ECO:0000259" key="12">
    <source>
        <dbReference type="PROSITE" id="PS50885"/>
    </source>
</evidence>
<dbReference type="InterPro" id="IPR004089">
    <property type="entry name" value="MCPsignal_dom"/>
</dbReference>
<reference evidence="13" key="3">
    <citation type="journal article" date="2018" name="Nature">
        <title>A major lineage of non-tailed dsDNA viruses as unrecognized killers of marine bacteria.</title>
        <authorList>
            <person name="Kauffman K.M."/>
            <person name="Hussain F.A."/>
            <person name="Yang J."/>
            <person name="Arevalo P."/>
            <person name="Brown J.M."/>
            <person name="Chang W.K."/>
            <person name="VanInsberghe D."/>
            <person name="Elsherbini J."/>
            <person name="Sharma R.S."/>
            <person name="Cutler M.B."/>
            <person name="Kelly L."/>
            <person name="Polz M.F."/>
        </authorList>
    </citation>
    <scope>NUCLEOTIDE SEQUENCE</scope>
    <source>
        <strain evidence="13">10N.222.48.A2</strain>
    </source>
</reference>
<dbReference type="InterPro" id="IPR033480">
    <property type="entry name" value="sCache_2"/>
</dbReference>
<gene>
    <name evidence="13" type="ORF">BCS92_05045</name>
    <name evidence="14" type="ORF">FC057_22765</name>
</gene>
<proteinExistence type="inferred from homology"/>
<evidence type="ECO:0000256" key="7">
    <source>
        <dbReference type="ARBA" id="ARBA00029447"/>
    </source>
</evidence>
<keyword evidence="3 10" id="KW-0812">Transmembrane</keyword>
<dbReference type="EMBL" id="SYVV01000043">
    <property type="protein sequence ID" value="TKG28013.1"/>
    <property type="molecule type" value="Genomic_DNA"/>
</dbReference>
<dbReference type="SUPFAM" id="SSF58104">
    <property type="entry name" value="Methyl-accepting chemotaxis protein (MCP) signaling domain"/>
    <property type="match status" value="1"/>
</dbReference>
<evidence type="ECO:0000256" key="3">
    <source>
        <dbReference type="ARBA" id="ARBA00022692"/>
    </source>
</evidence>
<feature type="transmembrane region" description="Helical" evidence="10">
    <location>
        <begin position="198"/>
        <end position="219"/>
    </location>
</feature>
<dbReference type="Pfam" id="PF17200">
    <property type="entry name" value="sCache_2"/>
    <property type="match status" value="1"/>
</dbReference>
<comment type="similarity">
    <text evidence="7">Belongs to the methyl-accepting chemotaxis (MCP) protein family.</text>
</comment>
<dbReference type="PANTHER" id="PTHR32089">
    <property type="entry name" value="METHYL-ACCEPTING CHEMOTAXIS PROTEIN MCPB"/>
    <property type="match status" value="1"/>
</dbReference>
<sequence length="554" mass="60653">MFQSIKSRLFAIALLPVIILSTSILAMVKYKTDTSTAIQEDLTRTQMMNIKRNELANYVEQAETAIYAMLARKMGKEEIIQIIKYMKFGQNGYLFGYSSQGIRNFSGSSDEGVGENFNSAKDTNGNLFIKQLIVNAKRKEFTEYFFPKPGTNIPLPKLSYSTYISELDLVIGTGVYYDVIEENIQVLSEISAENAKDIFFTLTLETIISLMLLTFIIVYTSKSILNPLTDLTSRIAEFANGEGDLTQRVESSKLKELNALSKNFNVFIKKLNDIIRSVSNSSNSVNSHSQSIQQKTNKVDGLINHTNDDISQLATAMEQMSTASSEISHNAATAAQNADEALKHASTTLATADSGIQSIRSLVTEIEAADKVVKDMDNHVGSITHALGVISEIAEQTNLLALNAAIEAARAGEQGRGFAVVADEVRNLASRTQLSTREIADVIEQLNSTSSQAVNAMKISASIGVQTIEKSNAMLNSITEISQSIEEINAINTVSATATEEQTCVLSEIKDRIDAISKSTQETAHLSNSNNDSSNKLENEAKMLKKMVGKFKVH</sequence>
<evidence type="ECO:0000313" key="15">
    <source>
        <dbReference type="Proteomes" id="UP000235579"/>
    </source>
</evidence>
<dbReference type="Proteomes" id="UP000235579">
    <property type="component" value="Unassembled WGS sequence"/>
</dbReference>
<dbReference type="FunFam" id="1.10.287.950:FF:000001">
    <property type="entry name" value="Methyl-accepting chemotaxis sensory transducer"/>
    <property type="match status" value="1"/>
</dbReference>
<feature type="domain" description="HAMP" evidence="12">
    <location>
        <begin position="222"/>
        <end position="276"/>
    </location>
</feature>
<evidence type="ECO:0000256" key="9">
    <source>
        <dbReference type="SAM" id="MobiDB-lite"/>
    </source>
</evidence>
<dbReference type="SMART" id="SM01049">
    <property type="entry name" value="Cache_2"/>
    <property type="match status" value="1"/>
</dbReference>
<dbReference type="GO" id="GO:0005886">
    <property type="term" value="C:plasma membrane"/>
    <property type="evidence" value="ECO:0007669"/>
    <property type="project" value="UniProtKB-SubCell"/>
</dbReference>
<dbReference type="CDD" id="cd06225">
    <property type="entry name" value="HAMP"/>
    <property type="match status" value="1"/>
</dbReference>
<dbReference type="PRINTS" id="PR00260">
    <property type="entry name" value="CHEMTRNSDUCR"/>
</dbReference>
<evidence type="ECO:0000313" key="16">
    <source>
        <dbReference type="Proteomes" id="UP000308018"/>
    </source>
</evidence>
<evidence type="ECO:0000313" key="13">
    <source>
        <dbReference type="EMBL" id="PMP17775.1"/>
    </source>
</evidence>
<dbReference type="PROSITE" id="PS50885">
    <property type="entry name" value="HAMP"/>
    <property type="match status" value="1"/>
</dbReference>
<dbReference type="Pfam" id="PF00015">
    <property type="entry name" value="MCPsignal"/>
    <property type="match status" value="1"/>
</dbReference>
<dbReference type="GO" id="GO:0007165">
    <property type="term" value="P:signal transduction"/>
    <property type="evidence" value="ECO:0007669"/>
    <property type="project" value="UniProtKB-KW"/>
</dbReference>
<name>A0A2N7NN89_9VIBR</name>
<evidence type="ECO:0000256" key="6">
    <source>
        <dbReference type="ARBA" id="ARBA00023224"/>
    </source>
</evidence>
<dbReference type="Pfam" id="PF00672">
    <property type="entry name" value="HAMP"/>
    <property type="match status" value="1"/>
</dbReference>
<reference evidence="14 16" key="4">
    <citation type="submission" date="2019-04" db="EMBL/GenBank/DDBJ databases">
        <title>A reverse ecology approach based on a biological definition of microbial populations.</title>
        <authorList>
            <person name="Arevalo P."/>
            <person name="Vaninsberghe D."/>
            <person name="Elsherbini J."/>
            <person name="Gore J."/>
            <person name="Polz M."/>
        </authorList>
    </citation>
    <scope>NUCLEOTIDE SEQUENCE [LARGE SCALE GENOMIC DNA]</scope>
    <source>
        <strain evidence="14 16">10N.222.45.A8</strain>
    </source>
</reference>
<dbReference type="PANTHER" id="PTHR32089:SF119">
    <property type="entry name" value="METHYL-ACCEPTING CHEMOTAXIS PROTEIN CTPL"/>
    <property type="match status" value="1"/>
</dbReference>
<evidence type="ECO:0000256" key="5">
    <source>
        <dbReference type="ARBA" id="ARBA00023136"/>
    </source>
</evidence>
<dbReference type="Gene3D" id="3.30.450.20">
    <property type="entry name" value="PAS domain"/>
    <property type="match status" value="1"/>
</dbReference>
<dbReference type="InterPro" id="IPR004090">
    <property type="entry name" value="Chemotax_Me-accpt_rcpt"/>
</dbReference>
<evidence type="ECO:0000256" key="1">
    <source>
        <dbReference type="ARBA" id="ARBA00004651"/>
    </source>
</evidence>
<comment type="subcellular location">
    <subcellularLocation>
        <location evidence="1">Cell membrane</location>
        <topology evidence="1">Multi-pass membrane protein</topology>
    </subcellularLocation>
</comment>
<organism evidence="13 15">
    <name type="scientific">Vibrio tasmaniensis</name>
    <dbReference type="NCBI Taxonomy" id="212663"/>
    <lineage>
        <taxon>Bacteria</taxon>
        <taxon>Pseudomonadati</taxon>
        <taxon>Pseudomonadota</taxon>
        <taxon>Gammaproteobacteria</taxon>
        <taxon>Vibrionales</taxon>
        <taxon>Vibrionaceae</taxon>
        <taxon>Vibrio</taxon>
    </lineage>
</organism>
<evidence type="ECO:0000313" key="14">
    <source>
        <dbReference type="EMBL" id="TKG28013.1"/>
    </source>
</evidence>
<keyword evidence="2" id="KW-1003">Cell membrane</keyword>
<comment type="caution">
    <text evidence="13">The sequence shown here is derived from an EMBL/GenBank/DDBJ whole genome shotgun (WGS) entry which is preliminary data.</text>
</comment>
<keyword evidence="6 8" id="KW-0807">Transducer</keyword>
<accession>A0A2N7NN89</accession>
<keyword evidence="5 10" id="KW-0472">Membrane</keyword>
<reference evidence="13" key="2">
    <citation type="submission" date="2016-07" db="EMBL/GenBank/DDBJ databases">
        <authorList>
            <person name="Wan K."/>
            <person name="Booth B."/>
            <person name="Spirohn K."/>
            <person name="Hao T."/>
            <person name="Hu Y."/>
            <person name="Calderwood M."/>
            <person name="Hill D."/>
            <person name="Mohr S."/>
            <person name="Vidal M."/>
            <person name="Celniker S."/>
            <person name="Perrimon N."/>
        </authorList>
    </citation>
    <scope>NUCLEOTIDE SEQUENCE</scope>
    <source>
        <strain evidence="13">10N.222.48.A2</strain>
    </source>
</reference>
<evidence type="ECO:0000256" key="8">
    <source>
        <dbReference type="PROSITE-ProRule" id="PRU00284"/>
    </source>
</evidence>
<dbReference type="InterPro" id="IPR003660">
    <property type="entry name" value="HAMP_dom"/>
</dbReference>